<dbReference type="SUPFAM" id="SSF81296">
    <property type="entry name" value="E set domains"/>
    <property type="match status" value="1"/>
</dbReference>
<comment type="catalytic activity">
    <reaction evidence="1 11">
        <text>Endohydrolysis of (1-&gt;4)-beta-D-glucosidic linkages in cellulose, lichenin and cereal beta-D-glucans.</text>
        <dbReference type="EC" id="3.2.1.4"/>
    </reaction>
</comment>
<feature type="region of interest" description="Disordered" evidence="12">
    <location>
        <begin position="2235"/>
        <end position="2258"/>
    </location>
</feature>
<dbReference type="SUPFAM" id="SSF48208">
    <property type="entry name" value="Six-hairpin glycosidases"/>
    <property type="match status" value="1"/>
</dbReference>
<dbReference type="InterPro" id="IPR017395">
    <property type="entry name" value="Chlorophyllase-like"/>
</dbReference>
<feature type="domain" description="Cellulase Ig-like" evidence="15">
    <location>
        <begin position="1389"/>
        <end position="1465"/>
    </location>
</feature>
<evidence type="ECO:0000256" key="9">
    <source>
        <dbReference type="PROSITE-ProRule" id="PRU10059"/>
    </source>
</evidence>
<comment type="caution">
    <text evidence="16">The sequence shown here is derived from an EMBL/GenBank/DDBJ whole genome shotgun (WGS) entry which is preliminary data.</text>
</comment>
<evidence type="ECO:0000313" key="16">
    <source>
        <dbReference type="EMBL" id="GEU28285.1"/>
    </source>
</evidence>
<feature type="compositionally biased region" description="Basic and acidic residues" evidence="12">
    <location>
        <begin position="1092"/>
        <end position="1101"/>
    </location>
</feature>
<dbReference type="SUPFAM" id="SSF53474">
    <property type="entry name" value="alpha/beta-Hydrolases"/>
    <property type="match status" value="1"/>
</dbReference>
<feature type="compositionally biased region" description="Basic residues" evidence="12">
    <location>
        <begin position="5659"/>
        <end position="5668"/>
    </location>
</feature>
<feature type="region of interest" description="Disordered" evidence="12">
    <location>
        <begin position="2742"/>
        <end position="2762"/>
    </location>
</feature>
<comment type="similarity">
    <text evidence="2 9 11">Belongs to the glycosyl hydrolase 9 (cellulase E) family.</text>
</comment>
<dbReference type="GO" id="GO:0015996">
    <property type="term" value="P:chlorophyll catabolic process"/>
    <property type="evidence" value="ECO:0007669"/>
    <property type="project" value="UniProtKB-UniPathway"/>
</dbReference>
<dbReference type="EC" id="3.2.1.4" evidence="11"/>
<feature type="region of interest" description="Disordered" evidence="12">
    <location>
        <begin position="1092"/>
        <end position="1122"/>
    </location>
</feature>
<accession>A0A699GJJ4</accession>
<evidence type="ECO:0000256" key="11">
    <source>
        <dbReference type="RuleBase" id="RU361166"/>
    </source>
</evidence>
<feature type="compositionally biased region" description="Basic residues" evidence="12">
    <location>
        <begin position="5750"/>
        <end position="5759"/>
    </location>
</feature>
<evidence type="ECO:0000256" key="2">
    <source>
        <dbReference type="ARBA" id="ARBA00007072"/>
    </source>
</evidence>
<protein>
    <recommendedName>
        <fullName evidence="11">Endoglucanase</fullName>
        <ecNumber evidence="11">3.2.1.4</ecNumber>
    </recommendedName>
</protein>
<feature type="region of interest" description="Disordered" evidence="12">
    <location>
        <begin position="1289"/>
        <end position="1369"/>
    </location>
</feature>
<feature type="region of interest" description="Disordered" evidence="12">
    <location>
        <begin position="5653"/>
        <end position="5682"/>
    </location>
</feature>
<feature type="region of interest" description="Disordered" evidence="12">
    <location>
        <begin position="1181"/>
        <end position="1200"/>
    </location>
</feature>
<dbReference type="SMART" id="SM00028">
    <property type="entry name" value="TPR"/>
    <property type="match status" value="2"/>
</dbReference>
<dbReference type="Gene3D" id="2.60.40.10">
    <property type="entry name" value="Immunoglobulins"/>
    <property type="match status" value="1"/>
</dbReference>
<dbReference type="PANTHER" id="PTHR22298">
    <property type="entry name" value="ENDO-1,4-BETA-GLUCANASE"/>
    <property type="match status" value="1"/>
</dbReference>
<feature type="region of interest" description="Disordered" evidence="12">
    <location>
        <begin position="2499"/>
        <end position="2519"/>
    </location>
</feature>
<dbReference type="InterPro" id="IPR004197">
    <property type="entry name" value="Cellulase_Ig-like"/>
</dbReference>
<evidence type="ECO:0000256" key="5">
    <source>
        <dbReference type="ARBA" id="ARBA00023277"/>
    </source>
</evidence>
<keyword evidence="5 9" id="KW-0119">Carbohydrate metabolism</keyword>
<dbReference type="InterPro" id="IPR012341">
    <property type="entry name" value="6hp_glycosidase-like_sf"/>
</dbReference>
<keyword evidence="3 9" id="KW-0378">Hydrolase</keyword>
<gene>
    <name evidence="16" type="ORF">Tci_000263</name>
</gene>
<dbReference type="InterPro" id="IPR033126">
    <property type="entry name" value="Glyco_hydro_9_Asp/Glu_AS"/>
</dbReference>
<dbReference type="InterPro" id="IPR029058">
    <property type="entry name" value="AB_hydrolase_fold"/>
</dbReference>
<feature type="region of interest" description="Disordered" evidence="12">
    <location>
        <begin position="3783"/>
        <end position="3812"/>
    </location>
</feature>
<dbReference type="Gene3D" id="1.25.40.10">
    <property type="entry name" value="Tetratricopeptide repeat domain"/>
    <property type="match status" value="1"/>
</dbReference>
<dbReference type="InterPro" id="IPR014756">
    <property type="entry name" value="Ig_E-set"/>
</dbReference>
<proteinExistence type="inferred from homology"/>
<feature type="compositionally biased region" description="Basic and acidic residues" evidence="12">
    <location>
        <begin position="2103"/>
        <end position="2123"/>
    </location>
</feature>
<feature type="region of interest" description="Disordered" evidence="12">
    <location>
        <begin position="3038"/>
        <end position="3064"/>
    </location>
</feature>
<evidence type="ECO:0000256" key="1">
    <source>
        <dbReference type="ARBA" id="ARBA00000966"/>
    </source>
</evidence>
<evidence type="ECO:0000256" key="6">
    <source>
        <dbReference type="ARBA" id="ARBA00023295"/>
    </source>
</evidence>
<name>A0A699GJJ4_TANCI</name>
<feature type="active site" evidence="10">
    <location>
        <position position="1905"/>
    </location>
</feature>
<feature type="active site" evidence="10">
    <location>
        <position position="1914"/>
    </location>
</feature>
<dbReference type="Gene3D" id="3.40.50.1820">
    <property type="entry name" value="alpha/beta hydrolase"/>
    <property type="match status" value="1"/>
</dbReference>
<dbReference type="SUPFAM" id="SSF48452">
    <property type="entry name" value="TPR-like"/>
    <property type="match status" value="1"/>
</dbReference>
<feature type="region of interest" description="Disordered" evidence="12">
    <location>
        <begin position="3832"/>
        <end position="3887"/>
    </location>
</feature>
<feature type="region of interest" description="Disordered" evidence="12">
    <location>
        <begin position="2088"/>
        <end position="2143"/>
    </location>
</feature>
<dbReference type="InterPro" id="IPR018221">
    <property type="entry name" value="Glyco_hydro_9_His_AS"/>
</dbReference>
<dbReference type="Pfam" id="PF02927">
    <property type="entry name" value="CelD_N"/>
    <property type="match status" value="1"/>
</dbReference>
<feature type="region of interest" description="Disordered" evidence="12">
    <location>
        <begin position="3725"/>
        <end position="3757"/>
    </location>
</feature>
<dbReference type="UniPathway" id="UPA00674"/>
<feature type="compositionally biased region" description="Basic residues" evidence="12">
    <location>
        <begin position="1349"/>
        <end position="1363"/>
    </location>
</feature>
<feature type="domain" description="Glycoside hydrolase family 9" evidence="14">
    <location>
        <begin position="1479"/>
        <end position="1926"/>
    </location>
</feature>
<organism evidence="16">
    <name type="scientific">Tanacetum cinerariifolium</name>
    <name type="common">Dalmatian daisy</name>
    <name type="synonym">Chrysanthemum cinerariifolium</name>
    <dbReference type="NCBI Taxonomy" id="118510"/>
    <lineage>
        <taxon>Eukaryota</taxon>
        <taxon>Viridiplantae</taxon>
        <taxon>Streptophyta</taxon>
        <taxon>Embryophyta</taxon>
        <taxon>Tracheophyta</taxon>
        <taxon>Spermatophyta</taxon>
        <taxon>Magnoliopsida</taxon>
        <taxon>eudicotyledons</taxon>
        <taxon>Gunneridae</taxon>
        <taxon>Pentapetalae</taxon>
        <taxon>asterids</taxon>
        <taxon>campanulids</taxon>
        <taxon>Asterales</taxon>
        <taxon>Asteraceae</taxon>
        <taxon>Asteroideae</taxon>
        <taxon>Anthemideae</taxon>
        <taxon>Anthemidinae</taxon>
        <taxon>Tanacetum</taxon>
    </lineage>
</organism>
<keyword evidence="8" id="KW-0802">TPR repeat</keyword>
<evidence type="ECO:0000256" key="10">
    <source>
        <dbReference type="PROSITE-ProRule" id="PRU10060"/>
    </source>
</evidence>
<keyword evidence="7 9" id="KW-0624">Polysaccharide degradation</keyword>
<feature type="compositionally biased region" description="Low complexity" evidence="12">
    <location>
        <begin position="3849"/>
        <end position="3858"/>
    </location>
</feature>
<feature type="region of interest" description="Disordered" evidence="12">
    <location>
        <begin position="3088"/>
        <end position="3183"/>
    </location>
</feature>
<dbReference type="EMBL" id="BKCJ010000003">
    <property type="protein sequence ID" value="GEU28285.1"/>
    <property type="molecule type" value="Genomic_DNA"/>
</dbReference>
<evidence type="ECO:0000256" key="7">
    <source>
        <dbReference type="ARBA" id="ARBA00023326"/>
    </source>
</evidence>
<feature type="compositionally biased region" description="Polar residues" evidence="12">
    <location>
        <begin position="1233"/>
        <end position="1243"/>
    </location>
</feature>
<dbReference type="InterPro" id="IPR001701">
    <property type="entry name" value="Glyco_hydro_9"/>
</dbReference>
<feature type="compositionally biased region" description="Low complexity" evidence="12">
    <location>
        <begin position="1183"/>
        <end position="1195"/>
    </location>
</feature>
<feature type="region of interest" description="Disordered" evidence="12">
    <location>
        <begin position="5697"/>
        <end position="5766"/>
    </location>
</feature>
<evidence type="ECO:0000256" key="4">
    <source>
        <dbReference type="ARBA" id="ARBA00023001"/>
    </source>
</evidence>
<reference evidence="16" key="1">
    <citation type="journal article" date="2019" name="Sci. Rep.">
        <title>Draft genome of Tanacetum cinerariifolium, the natural source of mosquito coil.</title>
        <authorList>
            <person name="Yamashiro T."/>
            <person name="Shiraishi A."/>
            <person name="Satake H."/>
            <person name="Nakayama K."/>
        </authorList>
    </citation>
    <scope>NUCLEOTIDE SEQUENCE</scope>
</reference>
<evidence type="ECO:0000256" key="8">
    <source>
        <dbReference type="PROSITE-ProRule" id="PRU00339"/>
    </source>
</evidence>
<feature type="compositionally biased region" description="Basic and acidic residues" evidence="12">
    <location>
        <begin position="3392"/>
        <end position="3401"/>
    </location>
</feature>
<feature type="region of interest" description="Disordered" evidence="12">
    <location>
        <begin position="5603"/>
        <end position="5630"/>
    </location>
</feature>
<feature type="region of interest" description="Disordered" evidence="12">
    <location>
        <begin position="1210"/>
        <end position="1249"/>
    </location>
</feature>
<dbReference type="PROSITE" id="PS00592">
    <property type="entry name" value="GH9_2"/>
    <property type="match status" value="1"/>
</dbReference>
<dbReference type="Gene3D" id="1.50.10.10">
    <property type="match status" value="1"/>
</dbReference>
<feature type="compositionally biased region" description="Basic residues" evidence="12">
    <location>
        <begin position="5604"/>
        <end position="5619"/>
    </location>
</feature>
<evidence type="ECO:0000259" key="14">
    <source>
        <dbReference type="Pfam" id="PF00759"/>
    </source>
</evidence>
<dbReference type="CDD" id="cd02850">
    <property type="entry name" value="E_set_Cellulase_N"/>
    <property type="match status" value="1"/>
</dbReference>
<evidence type="ECO:0000256" key="13">
    <source>
        <dbReference type="SAM" id="Phobius"/>
    </source>
</evidence>
<sequence>MVRETGVEVTVVDVRAIGEVQASGGRIGRCAAETERAQLAHDHAQRDIDHVVAGTAAVREARIVAADHAQAVLRAHRCSRRGSIEAQHFGGGDGGWLVQALDAGEEGRHQVVAGEVGGSLGAGAAVQDFDQRGQGGVGHVGRELGVAGRLAGVKSILVLQADDHLVDQRRAQARYLYPGAAFFRWRRRVGGRVEQAALAHAGRGPAADDGIAARGRRQAAAGHFHLDGRHVLLRQVVARAFFRVGGKLRGRRLDVDQVEGFAQVDHERILALAHEHARRRGAAGNVDVVHVGSGIRGVVGDGLVADVIERLVERGAAGGIGHRSLGAGAAVAAHHADGVGFAHIGAGRVGAGNGAAVDHQRDRDRLVADGQLGVLVGVGEAELEGNVFLGVAIVIDMDFIQRVGIHGEIIRAAVGILQRHVVGNQGDEAGAARLVAAEHVKVGAVHLGTLRDEWCFAGEARRARLHRVEVHVVHAFARFARQPRGVVVIDVAGLAVEQVEAVEHQPGARRELIAHAAVHQRGRTRAHAVVLQQRTAAEVTQFQAAEPRATVLDGDTERRHLVQRFGHVITGRVVLAVARVRRGQVEIEQQPRRGNVMAAPFHAPAAARATGFGLAAVAGKHQFRVDVQGPQRQRRLQAGQPLAAHPEFRTALDEIFGARPWPPDCGQLGRRPVGGDRCAIDVETVGIVAGPEHGAQRRAPVRGVFPVQAGAGLPDAVLAHGGRALTRHRAVQSQRGDMVVPRLHAELVAHVDAAPVGHGCRAGVDTAHGAPLALLELVAVDGIVQQVSEIAEQIEARAHQVRGRLGGAGVAFIAHGPRQAGPVGPAAVAGIDHAEAADQPLRDGPLRHLVGGVPAIAVDHGGKIVTPSCIAAAEAQHGAGLAHVFRRIPRAIVAAQFHAVQQLAVGHAQGVGQHRALVAVTAQRQAGQAPGQAVGQLGNDEVEVGIALAMGIAGQVDRHGIHIRGKVGAVVEQFPGAQGGAVGDQVGSDRTFAGGVRAAHRVVVMAGHEHPVQCCRVVVGHGIGGAKQRDDRCHCIPVRHPVPCRYRYRSVVVGVVQSSYVGNMKADSAFRHQHKGQWHGGGVADVLETEGARHAADEKAQRQHGQQAQPRAAGRSGFRRQGGCAVQHPAQFDADVGHHAGDVGGADFRVGQLGDHGILQAHDEAEQHHRGRHIKSIEAGNPAAQQAKAQQQTRLDQQRQRVLAVQLAPARMAHQQGGRRGAQQECHQRTAPDQHQPVHSQRQLVGHGRDDARHVRGVVLHGQETARVDRAGNERQHAAELAVGGLAADTAPSKGPCPSIEQLAPPAGPARPPVARRNVVPPATPAPAGQGCAPRRPWLTGLPMSFRQPRQRRRGKASSHKTTMRQPMPTSRHYLAAAFACLGASSVSAADIKLNQLGFLPGAAKVAVVPQTDAAAFTVLGAGGAVVLQGVLGAATAAPDSGDTVRLADFSALTAPGRYQLRVVGLPDSLPFDVGPGAYQAVNAGAIRAYYYNRAGMALDARHAGVYARAAGHPDTSVMVHASAASAARPAGTIIASPKGWYDAGDYNKYIVNSGIATYTLLAAWEDYPAFFQAQVLNLPESGNGIPDLLNETLWNLEWMLTMQDPNDGGVYHKLTDLRFDGYVMPAQARQQRYVVQKTTAAALDFAAVMATASRVLAPYDKQLPGMAARMRTAAEQAWRWAGANPDVYYKQPADIQTGEYGDRDVRDEFAWAAAELFITTGDAAYYRAMQAPALQATVPTWGEVGGLAWLSLARHRRHLNPVADQALIASRIDGLSARLAAVRQHSAYGIAMQTANYVWGSNAVVLNQAMVLVHGYQLTGKRAYLDAAQANFDYILGRNAVDRSFVTGFGARPPLHPHHRPSAADGVAAPVPGFVVGGPQPGREDQKDCRAQYASPLPARAYLDDACSYASNEIAINWNAPLVYVSAALQATFRAVLCLPARPRASRHHAQAQHQHQPGGRFRHRRDGAGAHGVAEGKSARREVTIVRRDPDILHAAAQDAQVQHAVVEEQRGVARRRKQLREQRHAIVGDRQFQRAEIARQRRRQQAHQQVLAAARGKFELPGRAQHGRFIGQTHAAAEPLHADAGQRTDGAAHGTGSAHAGRDGAVRRRAHVRDDVDASRRASQRHRRGIEVVGGQRTTRDRERTEAIILGRGDGGGAGAARHPHRSAPAVHALRLRQRRHGAALRAGLRFAHAAVGGVDGPRDSGGVAVVHAWFGIKPAASRLRRCRHRDRAGARLAQHAGQRRSGVRGPAPFQKLLGAGQRAGAERDPVAAAGDAAGAGGGSSGRIRIASDIGGVAGARAAGAVDVAGRPDVQLRTDVAGGLVAQALGADDRAHRCLAGCRWPQARDDRQRRTGVAIKEGVVTAESGCLHVDAQRARGGHGGDGRGAAAVGISAALRPRAQQRQDGLGGAPGGLVEIIAGMAGAAAGARIARCQAAGGQRQPAQRVAAASRQALLGVMAGAGDRRGAAGDGTGARQLADGAGIAAVADAPVAESTAPGAAHGHDGARHGGRWTRRRQAQFGRAVAAARRQVLVIGAVVTAIAALRGHAGRQAAGGVVDHDQARAGVTARFGRLGGGGVGQPVARPAAGAADCALLQHQVAPRASAHRVDQGDRCARGAAATALDVAQPAVAAHGLGAHADHAGVGAAVGAGGGAAGAARLSAVADAVAAVAAHGQRLRDRAVGAGGGRARRAAGRAAIAGHAATAERRIVCRVWIVEPVPFAGRAHAAGRARIAAMAAKHGRERQRRSGVGSGGRTADGQRAVAASAAIAGGNGVAAESAVAASSAAAAVDDQLQAGTVEQVETDCRCRGAGAAILAGKRPGQAGRAGVAHGNDVHRIRLADCQRHQQRRQGFLKVERGRRDGLTARRNDEGYDEGIHCQGRVCRSRATGGCQPRHGATAAAGRYRARRGGHPAAAVRRAVRSGADGPYLSRRQDLCRCRAAVRSAHHPRAVPARGAARQGGAAGVRRAPFRTAHGAGHHAASAHRLAVAGTDTAAARSAPVVVGVAAARQLRGAGRALPRDLLLGLVFHHAGPAGRPAQRPGRVDDRGLPEPGRALRPYSQRHPQLLPEPVAAAVLCRHGATETAGRQRGRRPPAGRAQTRTRVLDARRRLPAEAGARRVRARGAACRRHHPQPLLGRQRHPARRSHPARPGHRRGSATRHGARGARGLPRPARGSRERLGLLVALADRSAAPVHRADHGHRPGGPEQPAVPAGRGGGAPLRRSPRQRLRPAIRHVEDHARGRHRALFLAGGRTTLCRLRYRPPPRHAGAERRHAVPAVGRPCHACAGGRRGGHHAGPIAGRWRPAHDLAAHGPAVGCAQWLGAAAVDRHRWPGALWPQRPGARHRPALDRHRSPHLGRDGQAAGKIRRRRAQERRRGRVSHPGRLRLDQRRDQRAAGALSRPGAKIKFHNARNTDDAERLVPAPRRSPGRAGGSLRPLDLPAAVRGDLHRDGRGDHAVPARRLAAVHCRRAGRQGPVRSVAAVFPAAVRGHFRRRAQLRHRQLRAAQGGRYVAHPVPQGRAHRADAEILRTPWRQDHHPGALRADRAHAGAVCRRPRFDAAARILYQQSDHRGAGHRGIVDPAGRDRLAAFAGRTAQQGLIAAVHARHPGHHQPHLPGGAGRLPGHAHGRVQAGGHGRLRQVRAEPGAARADLQRAGAAPYLRRPASRLPAGLPGRLAAVHDRGVPGGPPRVRFHRHPQHLSGHGRVVLEQQFHRLSDPAVDGRTRGRRGAGAQRPDRKPGHAAAVAGAGGKRARPWRAVAAGAAAIGAAAVAQSAGAGRHCRTGREPGARGPAAAGAAHREFFRPGQRRPVAVCHRRHAGRLAADGRLARGGPHRAGQAGGASAVGAAGADGRHRAGRGADGAAAARGSAADGGHAHAEHLSDTGAGIWRSRPQRDDVDAVYGGVVLYAQWVDVGVAVAVTGTLAPTGLLRGQLQGRKPLPVRLNRIERSVEAGARAHGRSGLDRIGLVVAADIDCLALHAGQFFHDLGFVFRQGLGQRCEVRLQFRVLGLRGQGLRPVQRQVEVAATVVQLAGAARWRLAVVQQFAGRFVQGPGQQLGLVIALLDAQLFQRHGQRQELAQRIPAQVVFFHQLLDVFRCRTAGARFVHAATGHQRHDRQHLGRGAQFQDREQVGQVVAQDVAGDRDGVQAARHAFQRVAHGAYLRHDFDVQAAGVVVFQVQLDLLDHFVFVRTVRVEPEHGRHAGVAGAGDGQLDPVADRRVLDLAHAPDIAFFHGLRQQHFTRFQVGDVGNAAFGHFEGLVVRAVFLGLLRHQAHVGHGAHGGRVEVAMPFAEVDHLLVDAGKGRFRHHCFHVCRAAIGAPHLAADTDHRRHRRIDDHVVRRMEVGDALGRIDHGQLRTVLEAGVQVLEDFVFLRCRQLLDLVEQVDHAVVDVHAQFFEDLGVLLERFLVEDAHAVAEHDRVRHLHHGGFHVQREHHAGLVRVVDFLLVELKQRFFAHEHGIDDLARLQRDLRFQHDGLAGRRDQFHLDVAGLVEGHRLFAVVEVAGMHVRHVGARCLAPFAHRVRVLARVFFHRFRCAAVGVTFAQHRVDGGAGALAVAGFQCFFFVGLGVFRIVGQRVALALQFADRRLQLGDRGADVRQLDDVGVGILGQCAQFGQRVGQALGFGQVFGELGDDARGDRNIAGDDVDAGRCGEFLDDREQGISRQQRRFDVSCRTNPNEYFRLSGWISAMVLRSFLVVLAVAAMAPAVQSAPASSAAAAVPAAGPHAVGLRIVQQYDYSRMLDAPVDAFGNAGNVGPARPVQTLVWYPARRSSAAPMLIADYQQATLADVDFAFPAADAARQRAAWLAGPQTAQYGSATLAVRDAAPAAGRYPVVIYAPSFASKSTENLDLCEYLASHGYVVIASRSLGARSVMMTDDIDGVEAQAADIAFLANYAQTLPQADVSNIAAAGFSWGGMANVFAAAKSPRIKALVSLDGSIRYHPKIWGAATYVRAATTAVPLLFLGARSPTAEAMERDDKLGASYINTMKYSDVYVTTAPPMTHSDFSSLRLRFVKDSAFGDYRRDEVLQAFRGVALTTRQFLDAYLKHDAQALAFLQQSPAQHGIGPQVMSMEFHPATATLLGEADFLRAFAKGGFQDAGALYTDMAARSPDFKLSPVNLNNLGYQLLGAKNARGAVQLFKLATRIEPTFGNAYDSEGEAYEALGDTALAIAAYEKAVAVDKKQVNAMARIKALQARAAGAWSSGSSSRVAMMLGAPDSTFAEQFQHTQRRAGIEKHGHIVRRCARARCAAGEHRGLVSGQRCVHVVPMLEDFPGQLGAVVQGQVGAFAGKRRHQVRRVAQQGHARRPFPAVVHRQCVHRTQDRRGVAVDDQVGEGGRPAGKFGRQRGQHCGRLRNIEGSKPFLGPVQRYIALHAAVRVAMRQDALARRHGDHGAVARRRCAGRQPGVDVGHRGFDERRAGVGRYFLCQQRAHARPGAVGAHQQVGGDGGAVGKRDQVPAAAQRTAGDDLVAPADGCGGQGIEKQAAQLAPVHLGPASAVRMASVQLTQQEFTPGIDHAHDVGAGNDDVLELPMQACRPEGPLAVVLVDVQQPALHAGVRPRVRFVDGGRNTMRDEQNNATTGAARRLPVARTHHRCRHCHPRRGRRARPDLPGAVGAPGHGPRCDLWPHRQQGRFADRRLRCDRGARRHPRRARRNAAGGGQGPGAGHLRCDGCPPVGRCGADPGRRQNAGGAHTRKRGPAALRAGRARGGALGRRLRTRQLHPGCERTERGQRAAGAHRGRRARHVPGSGIGRVEPARCSAVRVHAQRVGAVAGAR</sequence>
<keyword evidence="13" id="KW-0472">Membrane</keyword>
<keyword evidence="4 11" id="KW-0136">Cellulose degradation</keyword>
<feature type="transmembrane region" description="Helical" evidence="13">
    <location>
        <begin position="4695"/>
        <end position="4717"/>
    </location>
</feature>
<dbReference type="PROSITE" id="PS00698">
    <property type="entry name" value="GH9_3"/>
    <property type="match status" value="1"/>
</dbReference>
<keyword evidence="13" id="KW-1133">Transmembrane helix</keyword>
<feature type="region of interest" description="Disordered" evidence="12">
    <location>
        <begin position="3201"/>
        <end position="3234"/>
    </location>
</feature>
<feature type="region of interest" description="Disordered" evidence="12">
    <location>
        <begin position="3342"/>
        <end position="3445"/>
    </location>
</feature>
<dbReference type="Pfam" id="PF07224">
    <property type="entry name" value="Chlorophyllase"/>
    <property type="match status" value="1"/>
</dbReference>
<dbReference type="Pfam" id="PF00759">
    <property type="entry name" value="Glyco_hydro_9"/>
    <property type="match status" value="1"/>
</dbReference>
<evidence type="ECO:0000256" key="12">
    <source>
        <dbReference type="SAM" id="MobiDB-lite"/>
    </source>
</evidence>
<feature type="compositionally biased region" description="Low complexity" evidence="12">
    <location>
        <begin position="1313"/>
        <end position="1334"/>
    </location>
</feature>
<feature type="active site" evidence="9">
    <location>
        <position position="1859"/>
    </location>
</feature>
<dbReference type="GO" id="GO:0008810">
    <property type="term" value="F:cellulase activity"/>
    <property type="evidence" value="ECO:0007669"/>
    <property type="project" value="UniProtKB-EC"/>
</dbReference>
<keyword evidence="13" id="KW-0812">Transmembrane</keyword>
<dbReference type="InterPro" id="IPR013783">
    <property type="entry name" value="Ig-like_fold"/>
</dbReference>
<feature type="compositionally biased region" description="Basic residues" evidence="12">
    <location>
        <begin position="3124"/>
        <end position="3170"/>
    </location>
</feature>
<keyword evidence="6 9" id="KW-0326">Glycosidase</keyword>
<dbReference type="InterPro" id="IPR011990">
    <property type="entry name" value="TPR-like_helical_dom_sf"/>
</dbReference>
<feature type="transmembrane region" description="Helical" evidence="13">
    <location>
        <begin position="4563"/>
        <end position="4585"/>
    </location>
</feature>
<evidence type="ECO:0000256" key="3">
    <source>
        <dbReference type="ARBA" id="ARBA00022801"/>
    </source>
</evidence>
<dbReference type="GO" id="GO:0030245">
    <property type="term" value="P:cellulose catabolic process"/>
    <property type="evidence" value="ECO:0007669"/>
    <property type="project" value="UniProtKB-KW"/>
</dbReference>
<feature type="repeat" description="TPR" evidence="8">
    <location>
        <begin position="5163"/>
        <end position="5196"/>
    </location>
</feature>
<evidence type="ECO:0000259" key="15">
    <source>
        <dbReference type="Pfam" id="PF02927"/>
    </source>
</evidence>
<feature type="compositionally biased region" description="Basic and acidic residues" evidence="12">
    <location>
        <begin position="3109"/>
        <end position="3118"/>
    </location>
</feature>
<dbReference type="InterPro" id="IPR019734">
    <property type="entry name" value="TPR_rpt"/>
</dbReference>
<feature type="compositionally biased region" description="Low complexity" evidence="12">
    <location>
        <begin position="1210"/>
        <end position="1224"/>
    </location>
</feature>
<dbReference type="PROSITE" id="PS50005">
    <property type="entry name" value="TPR"/>
    <property type="match status" value="1"/>
</dbReference>
<feature type="region of interest" description="Disordered" evidence="12">
    <location>
        <begin position="1947"/>
        <end position="1982"/>
    </location>
</feature>
<feature type="compositionally biased region" description="Basic residues" evidence="12">
    <location>
        <begin position="3372"/>
        <end position="3391"/>
    </location>
</feature>
<dbReference type="InterPro" id="IPR008928">
    <property type="entry name" value="6-hairpin_glycosidase_sf"/>
</dbReference>
<feature type="compositionally biased region" description="Low complexity" evidence="12">
    <location>
        <begin position="3869"/>
        <end position="3881"/>
    </location>
</feature>